<dbReference type="InterPro" id="IPR011990">
    <property type="entry name" value="TPR-like_helical_dom_sf"/>
</dbReference>
<feature type="compositionally biased region" description="Pro residues" evidence="1">
    <location>
        <begin position="267"/>
        <end position="277"/>
    </location>
</feature>
<feature type="chain" id="PRO_5012441541" evidence="2">
    <location>
        <begin position="28"/>
        <end position="357"/>
    </location>
</feature>
<dbReference type="SUPFAM" id="SSF110997">
    <property type="entry name" value="Sporulation related repeat"/>
    <property type="match status" value="1"/>
</dbReference>
<proteinExistence type="predicted"/>
<dbReference type="SUPFAM" id="SSF81901">
    <property type="entry name" value="HCP-like"/>
    <property type="match status" value="1"/>
</dbReference>
<organism evidence="4 5">
    <name type="scientific">Altererythrobacter xiamenensis</name>
    <dbReference type="NCBI Taxonomy" id="1316679"/>
    <lineage>
        <taxon>Bacteria</taxon>
        <taxon>Pseudomonadati</taxon>
        <taxon>Pseudomonadota</taxon>
        <taxon>Alphaproteobacteria</taxon>
        <taxon>Sphingomonadales</taxon>
        <taxon>Erythrobacteraceae</taxon>
        <taxon>Altererythrobacter</taxon>
    </lineage>
</organism>
<dbReference type="AlphaFoldDB" id="A0A1Y6EJW2"/>
<feature type="signal peptide" evidence="2">
    <location>
        <begin position="1"/>
        <end position="27"/>
    </location>
</feature>
<feature type="domain" description="SPOR" evidence="3">
    <location>
        <begin position="280"/>
        <end position="357"/>
    </location>
</feature>
<name>A0A1Y6EJW2_9SPHN</name>
<gene>
    <name evidence="4" type="ORF">SAMN06297468_0731</name>
</gene>
<evidence type="ECO:0000313" key="5">
    <source>
        <dbReference type="Proteomes" id="UP000194420"/>
    </source>
</evidence>
<dbReference type="Gene3D" id="1.25.40.10">
    <property type="entry name" value="Tetratricopeptide repeat domain"/>
    <property type="match status" value="1"/>
</dbReference>
<reference evidence="5" key="1">
    <citation type="submission" date="2017-04" db="EMBL/GenBank/DDBJ databases">
        <authorList>
            <person name="Varghese N."/>
            <person name="Submissions S."/>
        </authorList>
    </citation>
    <scope>NUCLEOTIDE SEQUENCE [LARGE SCALE GENOMIC DNA]</scope>
</reference>
<keyword evidence="5" id="KW-1185">Reference proteome</keyword>
<evidence type="ECO:0000256" key="1">
    <source>
        <dbReference type="SAM" id="MobiDB-lite"/>
    </source>
</evidence>
<dbReference type="Proteomes" id="UP000194420">
    <property type="component" value="Unassembled WGS sequence"/>
</dbReference>
<dbReference type="Pfam" id="PF05036">
    <property type="entry name" value="SPOR"/>
    <property type="match status" value="1"/>
</dbReference>
<accession>A0A1Y6EJW2</accession>
<dbReference type="PANTHER" id="PTHR45011">
    <property type="entry name" value="DAP3-BINDING CELL DEATH ENHANCER 1"/>
    <property type="match status" value="1"/>
</dbReference>
<feature type="region of interest" description="Disordered" evidence="1">
    <location>
        <begin position="264"/>
        <end position="283"/>
    </location>
</feature>
<dbReference type="SMART" id="SM00671">
    <property type="entry name" value="SEL1"/>
    <property type="match status" value="2"/>
</dbReference>
<dbReference type="Gene3D" id="3.30.70.1070">
    <property type="entry name" value="Sporulation related repeat"/>
    <property type="match status" value="1"/>
</dbReference>
<evidence type="ECO:0000259" key="3">
    <source>
        <dbReference type="PROSITE" id="PS51724"/>
    </source>
</evidence>
<evidence type="ECO:0000313" key="4">
    <source>
        <dbReference type="EMBL" id="SMQ62639.1"/>
    </source>
</evidence>
<dbReference type="PANTHER" id="PTHR45011:SF1">
    <property type="entry name" value="DAP3-BINDING CELL DEATH ENHANCER 1"/>
    <property type="match status" value="1"/>
</dbReference>
<dbReference type="InterPro" id="IPR036680">
    <property type="entry name" value="SPOR-like_sf"/>
</dbReference>
<dbReference type="Pfam" id="PF08238">
    <property type="entry name" value="Sel1"/>
    <property type="match status" value="2"/>
</dbReference>
<dbReference type="RefSeq" id="WP_086436626.1">
    <property type="nucleotide sequence ID" value="NZ_FXWG01000001.1"/>
</dbReference>
<dbReference type="GO" id="GO:0042834">
    <property type="term" value="F:peptidoglycan binding"/>
    <property type="evidence" value="ECO:0007669"/>
    <property type="project" value="InterPro"/>
</dbReference>
<dbReference type="InterPro" id="IPR052748">
    <property type="entry name" value="ISR_Activator"/>
</dbReference>
<evidence type="ECO:0000256" key="2">
    <source>
        <dbReference type="SAM" id="SignalP"/>
    </source>
</evidence>
<dbReference type="InterPro" id="IPR007730">
    <property type="entry name" value="SPOR-like_dom"/>
</dbReference>
<dbReference type="PROSITE" id="PS51724">
    <property type="entry name" value="SPOR"/>
    <property type="match status" value="1"/>
</dbReference>
<dbReference type="InterPro" id="IPR006597">
    <property type="entry name" value="Sel1-like"/>
</dbReference>
<sequence length="357" mass="37139">MFQFASRGKWLAGSLCLALAGASVAQADVKDGVDAWSRGDFATAVAEWQGPAARGDADAQFNLAQAYRLGRGVEPDIAKARELYERAAASGHVKAADNYGLLLFQQGERPRAMPYINAAAMRGDPRAQYVLGLAYFNGDLAEKDWVKAYALMTLANAASLPQAADALKQMDEYIPIEDRQSAQLVASDLKRRADENRAAQLAAVDLGVSGDALVEPSSRVPSAIASLPVPASTPRAADTTAATAGADYARPAQEAVLVAGTIEPASQPEPAPAPVAKPPASSDGPWRVQLGAFGVKGNAERLWGKLSSSAVLGSKKPFYVPAGKLTKLQAGGFATQGDAARACAALKSSGQACIVTK</sequence>
<keyword evidence="2" id="KW-0732">Signal</keyword>
<dbReference type="OrthoDB" id="112232at2"/>
<protein>
    <submittedName>
        <fullName evidence="4">Sel1 repeat-containing protein</fullName>
    </submittedName>
</protein>
<dbReference type="EMBL" id="FXWG01000001">
    <property type="protein sequence ID" value="SMQ62639.1"/>
    <property type="molecule type" value="Genomic_DNA"/>
</dbReference>